<evidence type="ECO:0008006" key="3">
    <source>
        <dbReference type="Google" id="ProtNLM"/>
    </source>
</evidence>
<keyword evidence="2" id="KW-1185">Reference proteome</keyword>
<dbReference type="InterPro" id="IPR029044">
    <property type="entry name" value="Nucleotide-diphossugar_trans"/>
</dbReference>
<protein>
    <recommendedName>
        <fullName evidence="3">Glycosyltransferase</fullName>
    </recommendedName>
</protein>
<sequence length="254" mass="27946">MKVGGMEKFSICIATPSLRSMMSSSYVRSISELQAKCYSRGFGFDIKIVNGVSPIDHARNLLVSIFLKETNCSHILFVDDDIGFSVDELIAMFEQVNDADVVGVICPKRKIDWHRIKKVVLAHPDINPAHLANLGGSYDGMFSIPNNAATVSVGQQLIPVDAVGTGLMLVSRACFERLRRVANLTSYYMNEYDGLRCESYFQSRPGLGEDFAFCKLVLRHGGTVRGATNVTVTHSGLHDYIGDLPGIAKYEFPA</sequence>
<dbReference type="Gene3D" id="3.90.550.10">
    <property type="entry name" value="Spore Coat Polysaccharide Biosynthesis Protein SpsA, Chain A"/>
    <property type="match status" value="1"/>
</dbReference>
<accession>A0ABW0J4C9</accession>
<dbReference type="SUPFAM" id="SSF53448">
    <property type="entry name" value="Nucleotide-diphospho-sugar transferases"/>
    <property type="match status" value="1"/>
</dbReference>
<evidence type="ECO:0000313" key="1">
    <source>
        <dbReference type="EMBL" id="MFC5427893.1"/>
    </source>
</evidence>
<proteinExistence type="predicted"/>
<dbReference type="Proteomes" id="UP001596103">
    <property type="component" value="Unassembled WGS sequence"/>
</dbReference>
<name>A0ABW0J4C9_9BURK</name>
<reference evidence="2" key="1">
    <citation type="journal article" date="2019" name="Int. J. Syst. Evol. Microbiol.">
        <title>The Global Catalogue of Microorganisms (GCM) 10K type strain sequencing project: providing services to taxonomists for standard genome sequencing and annotation.</title>
        <authorList>
            <consortium name="The Broad Institute Genomics Platform"/>
            <consortium name="The Broad Institute Genome Sequencing Center for Infectious Disease"/>
            <person name="Wu L."/>
            <person name="Ma J."/>
        </authorList>
    </citation>
    <scope>NUCLEOTIDE SEQUENCE [LARGE SCALE GENOMIC DNA]</scope>
    <source>
        <strain evidence="2">CCUG 56042</strain>
    </source>
</reference>
<evidence type="ECO:0000313" key="2">
    <source>
        <dbReference type="Proteomes" id="UP001596103"/>
    </source>
</evidence>
<organism evidence="1 2">
    <name type="scientific">Paraburkholderia denitrificans</name>
    <dbReference type="NCBI Taxonomy" id="694025"/>
    <lineage>
        <taxon>Bacteria</taxon>
        <taxon>Pseudomonadati</taxon>
        <taxon>Pseudomonadota</taxon>
        <taxon>Betaproteobacteria</taxon>
        <taxon>Burkholderiales</taxon>
        <taxon>Burkholderiaceae</taxon>
        <taxon>Paraburkholderia</taxon>
    </lineage>
</organism>
<dbReference type="RefSeq" id="WP_377709511.1">
    <property type="nucleotide sequence ID" value="NZ_JBHSMP010000007.1"/>
</dbReference>
<comment type="caution">
    <text evidence="1">The sequence shown here is derived from an EMBL/GenBank/DDBJ whole genome shotgun (WGS) entry which is preliminary data.</text>
</comment>
<gene>
    <name evidence="1" type="ORF">ACFPTO_03575</name>
</gene>
<dbReference type="EMBL" id="JBHSMP010000007">
    <property type="protein sequence ID" value="MFC5427893.1"/>
    <property type="molecule type" value="Genomic_DNA"/>
</dbReference>